<evidence type="ECO:0000256" key="1">
    <source>
        <dbReference type="ARBA" id="ARBA00005331"/>
    </source>
</evidence>
<reference evidence="7 8" key="1">
    <citation type="journal article" date="2019" name="Sci. Rep.">
        <title>Comparative genomics of chytrid fungi reveal insights into the obligate biotrophic and pathogenic lifestyle of Synchytrium endobioticum.</title>
        <authorList>
            <person name="van de Vossenberg B.T.L.H."/>
            <person name="Warris S."/>
            <person name="Nguyen H.D.T."/>
            <person name="van Gent-Pelzer M.P.E."/>
            <person name="Joly D.L."/>
            <person name="van de Geest H.C."/>
            <person name="Bonants P.J.M."/>
            <person name="Smith D.S."/>
            <person name="Levesque C.A."/>
            <person name="van der Lee T.A.J."/>
        </authorList>
    </citation>
    <scope>NUCLEOTIDE SEQUENCE [LARGE SCALE GENOMIC DNA]</scope>
    <source>
        <strain evidence="7 8">CBS 675.73</strain>
    </source>
</reference>
<evidence type="ECO:0000313" key="7">
    <source>
        <dbReference type="EMBL" id="TPX74618.1"/>
    </source>
</evidence>
<evidence type="ECO:0000256" key="2">
    <source>
        <dbReference type="ARBA" id="ARBA00022574"/>
    </source>
</evidence>
<dbReference type="GO" id="GO:0043495">
    <property type="term" value="F:protein-membrane adaptor activity"/>
    <property type="evidence" value="ECO:0007669"/>
    <property type="project" value="TreeGrafter"/>
</dbReference>
<keyword evidence="3" id="KW-0677">Repeat</keyword>
<feature type="repeat" description="WD" evidence="4">
    <location>
        <begin position="287"/>
        <end position="328"/>
    </location>
</feature>
<dbReference type="Proteomes" id="UP000320333">
    <property type="component" value="Unassembled WGS sequence"/>
</dbReference>
<dbReference type="AlphaFoldDB" id="A0A507FGZ9"/>
<comment type="caution">
    <text evidence="7">The sequence shown here is derived from an EMBL/GenBank/DDBJ whole genome shotgun (WGS) entry which is preliminary data.</text>
</comment>
<dbReference type="GO" id="GO:0000421">
    <property type="term" value="C:autophagosome membrane"/>
    <property type="evidence" value="ECO:0007669"/>
    <property type="project" value="TreeGrafter"/>
</dbReference>
<dbReference type="PROSITE" id="PS00678">
    <property type="entry name" value="WD_REPEATS_1"/>
    <property type="match status" value="2"/>
</dbReference>
<feature type="coiled-coil region" evidence="5">
    <location>
        <begin position="180"/>
        <end position="228"/>
    </location>
</feature>
<name>A0A507FGZ9_9FUNG</name>
<dbReference type="GO" id="GO:0000045">
    <property type="term" value="P:autophagosome assembly"/>
    <property type="evidence" value="ECO:0007669"/>
    <property type="project" value="InterPro"/>
</dbReference>
<dbReference type="InterPro" id="IPR036322">
    <property type="entry name" value="WD40_repeat_dom_sf"/>
</dbReference>
<dbReference type="PANTHER" id="PTHR19878:SF8">
    <property type="entry name" value="AUTOPHAGY-RELATED 16, ISOFORM F"/>
    <property type="match status" value="1"/>
</dbReference>
<dbReference type="EMBL" id="QEAP01000116">
    <property type="protein sequence ID" value="TPX74618.1"/>
    <property type="molecule type" value="Genomic_DNA"/>
</dbReference>
<feature type="repeat" description="WD" evidence="4">
    <location>
        <begin position="329"/>
        <end position="370"/>
    </location>
</feature>
<dbReference type="InterPro" id="IPR045160">
    <property type="entry name" value="ATG16"/>
</dbReference>
<feature type="repeat" description="WD" evidence="4">
    <location>
        <begin position="371"/>
        <end position="412"/>
    </location>
</feature>
<evidence type="ECO:0000313" key="8">
    <source>
        <dbReference type="Proteomes" id="UP000320333"/>
    </source>
</evidence>
<dbReference type="Gene3D" id="1.20.5.170">
    <property type="match status" value="1"/>
</dbReference>
<comment type="similarity">
    <text evidence="1">Belongs to the ATG16 family.</text>
</comment>
<organism evidence="7 8">
    <name type="scientific">Chytriomyces confervae</name>
    <dbReference type="NCBI Taxonomy" id="246404"/>
    <lineage>
        <taxon>Eukaryota</taxon>
        <taxon>Fungi</taxon>
        <taxon>Fungi incertae sedis</taxon>
        <taxon>Chytridiomycota</taxon>
        <taxon>Chytridiomycota incertae sedis</taxon>
        <taxon>Chytridiomycetes</taxon>
        <taxon>Chytridiales</taxon>
        <taxon>Chytriomycetaceae</taxon>
        <taxon>Chytriomyces</taxon>
    </lineage>
</organism>
<accession>A0A507FGZ9</accession>
<dbReference type="GO" id="GO:0034045">
    <property type="term" value="C:phagophore assembly site membrane"/>
    <property type="evidence" value="ECO:0007669"/>
    <property type="project" value="TreeGrafter"/>
</dbReference>
<evidence type="ECO:0000256" key="4">
    <source>
        <dbReference type="PROSITE-ProRule" id="PRU00221"/>
    </source>
</evidence>
<protein>
    <recommendedName>
        <fullName evidence="6">Autophagy-related protein 16 domain-containing protein</fullName>
    </recommendedName>
</protein>
<evidence type="ECO:0000259" key="6">
    <source>
        <dbReference type="Pfam" id="PF08614"/>
    </source>
</evidence>
<dbReference type="OrthoDB" id="538223at2759"/>
<dbReference type="Pfam" id="PF08614">
    <property type="entry name" value="ATG16"/>
    <property type="match status" value="1"/>
</dbReference>
<dbReference type="Gene3D" id="2.130.10.10">
    <property type="entry name" value="YVTN repeat-like/Quinoprotein amine dehydrogenase"/>
    <property type="match status" value="1"/>
</dbReference>
<dbReference type="PRINTS" id="PR00320">
    <property type="entry name" value="GPROTEINBRPT"/>
</dbReference>
<dbReference type="InterPro" id="IPR001680">
    <property type="entry name" value="WD40_rpt"/>
</dbReference>
<keyword evidence="2 4" id="KW-0853">WD repeat</keyword>
<dbReference type="PANTHER" id="PTHR19878">
    <property type="entry name" value="AUTOPHAGY PROTEIN 16-LIKE"/>
    <property type="match status" value="1"/>
</dbReference>
<proteinExistence type="inferred from homology"/>
<feature type="domain" description="Autophagy-related protein 16" evidence="6">
    <location>
        <begin position="48"/>
        <end position="241"/>
    </location>
</feature>
<dbReference type="GO" id="GO:0034274">
    <property type="term" value="C:Atg12-Atg5-Atg16 complex"/>
    <property type="evidence" value="ECO:0007669"/>
    <property type="project" value="TreeGrafter"/>
</dbReference>
<dbReference type="SUPFAM" id="SSF50978">
    <property type="entry name" value="WD40 repeat-like"/>
    <property type="match status" value="1"/>
</dbReference>
<dbReference type="PROSITE" id="PS50082">
    <property type="entry name" value="WD_REPEATS_2"/>
    <property type="match status" value="5"/>
</dbReference>
<dbReference type="CDD" id="cd00200">
    <property type="entry name" value="WD40"/>
    <property type="match status" value="1"/>
</dbReference>
<dbReference type="InterPro" id="IPR013923">
    <property type="entry name" value="Autophagy-rel_prot_16_dom"/>
</dbReference>
<dbReference type="CDD" id="cd22887">
    <property type="entry name" value="Atg16_CCD"/>
    <property type="match status" value="1"/>
</dbReference>
<feature type="coiled-coil region" evidence="5">
    <location>
        <begin position="74"/>
        <end position="126"/>
    </location>
</feature>
<dbReference type="PROSITE" id="PS50294">
    <property type="entry name" value="WD_REPEATS_REGION"/>
    <property type="match status" value="2"/>
</dbReference>
<dbReference type="Pfam" id="PF00400">
    <property type="entry name" value="WD40"/>
    <property type="match status" value="5"/>
</dbReference>
<evidence type="ECO:0000256" key="5">
    <source>
        <dbReference type="SAM" id="Coils"/>
    </source>
</evidence>
<dbReference type="InterPro" id="IPR019775">
    <property type="entry name" value="WD40_repeat_CS"/>
</dbReference>
<evidence type="ECO:0000256" key="3">
    <source>
        <dbReference type="ARBA" id="ARBA00022737"/>
    </source>
</evidence>
<feature type="repeat" description="WD" evidence="4">
    <location>
        <begin position="428"/>
        <end position="454"/>
    </location>
</feature>
<dbReference type="InterPro" id="IPR020472">
    <property type="entry name" value="WD40_PAC1"/>
</dbReference>
<dbReference type="STRING" id="246404.A0A507FGZ9"/>
<feature type="repeat" description="WD" evidence="4">
    <location>
        <begin position="506"/>
        <end position="535"/>
    </location>
</feature>
<keyword evidence="5" id="KW-0175">Coiled coil</keyword>
<dbReference type="SMART" id="SM00320">
    <property type="entry name" value="WD40"/>
    <property type="match status" value="5"/>
</dbReference>
<sequence>MVDENQATGEGMAEGCVPVQIQKKNPQIQVTMAIATSSIAPWQRKLKANLAQRDSAWPPLAAAFATANASVHRVAQLEARVAALTAQSAEAAAALANAQALGSTHAQRKSADMEAQIAALKEEQRETYKTQSLNAQRLLEMVETIQTFEHTKKVMTDENAKFATANAVLNAKLRDATELLREKDAVIQIVKDEMAALQLELVQREEQLKASNDKLKKLDSENAELVDRWIKLKQDEAAKMNEANEFVESALKSKKTALTERQTSRENQFEDSTKPTCFPPSVAVRKIALHDGDINCIAVNRDGSLIATGGNDKKLIITDTSTGSVRTSLIGSLQSVMSANFSLDGDLIMGTSNDNSVKIWSLSTNRLRHTLTGHIGKVFSAQFTDSTNRVISGSHDRTIKIWDLNKGYCLKTIFTLSSCNDLDLLDGEGTLIVSGHLDNNLRVWDTRTGNLVREVSGLHSGQISGVTIAPSMDNLLKLVDIRTFETVASYQHENFRIGMNWTSSCFSSDGSLVASGSFDGSMYIWNTETSKVEKILKEHK</sequence>
<keyword evidence="8" id="KW-1185">Reference proteome</keyword>
<gene>
    <name evidence="7" type="ORF">CcCBS67573_g04092</name>
</gene>
<dbReference type="InterPro" id="IPR015943">
    <property type="entry name" value="WD40/YVTN_repeat-like_dom_sf"/>
</dbReference>